<feature type="compositionally biased region" description="Basic residues" evidence="2">
    <location>
        <begin position="338"/>
        <end position="349"/>
    </location>
</feature>
<reference evidence="3" key="1">
    <citation type="journal article" date="2023" name="Genome Biol. Evol.">
        <title>First Whole Genome Sequence and Flow Cytometry Genome Size Data for the Lichen-Forming Fungus Ramalina farinacea (Ascomycota).</title>
        <authorList>
            <person name="Llewellyn T."/>
            <person name="Mian S."/>
            <person name="Hill R."/>
            <person name="Leitch I.J."/>
            <person name="Gaya E."/>
        </authorList>
    </citation>
    <scope>NUCLEOTIDE SEQUENCE</scope>
    <source>
        <strain evidence="3">LIQ254RAFAR</strain>
    </source>
</reference>
<feature type="compositionally biased region" description="Low complexity" evidence="2">
    <location>
        <begin position="216"/>
        <end position="228"/>
    </location>
</feature>
<keyword evidence="1" id="KW-0175">Coiled coil</keyword>
<dbReference type="Proteomes" id="UP001161017">
    <property type="component" value="Unassembled WGS sequence"/>
</dbReference>
<keyword evidence="4" id="KW-1185">Reference proteome</keyword>
<feature type="region of interest" description="Disordered" evidence="2">
    <location>
        <begin position="1"/>
        <end position="128"/>
    </location>
</feature>
<feature type="compositionally biased region" description="Basic and acidic residues" evidence="2">
    <location>
        <begin position="308"/>
        <end position="317"/>
    </location>
</feature>
<evidence type="ECO:0000313" key="4">
    <source>
        <dbReference type="Proteomes" id="UP001161017"/>
    </source>
</evidence>
<feature type="region of interest" description="Disordered" evidence="2">
    <location>
        <begin position="308"/>
        <end position="349"/>
    </location>
</feature>
<proteinExistence type="predicted"/>
<organism evidence="3 4">
    <name type="scientific">Ramalina farinacea</name>
    <dbReference type="NCBI Taxonomy" id="258253"/>
    <lineage>
        <taxon>Eukaryota</taxon>
        <taxon>Fungi</taxon>
        <taxon>Dikarya</taxon>
        <taxon>Ascomycota</taxon>
        <taxon>Pezizomycotina</taxon>
        <taxon>Lecanoromycetes</taxon>
        <taxon>OSLEUM clade</taxon>
        <taxon>Lecanoromycetidae</taxon>
        <taxon>Lecanorales</taxon>
        <taxon>Lecanorineae</taxon>
        <taxon>Ramalinaceae</taxon>
        <taxon>Ramalina</taxon>
    </lineage>
</organism>
<evidence type="ECO:0000256" key="1">
    <source>
        <dbReference type="SAM" id="Coils"/>
    </source>
</evidence>
<comment type="caution">
    <text evidence="3">The sequence shown here is derived from an EMBL/GenBank/DDBJ whole genome shotgun (WGS) entry which is preliminary data.</text>
</comment>
<evidence type="ECO:0000313" key="3">
    <source>
        <dbReference type="EMBL" id="MDI1491302.1"/>
    </source>
</evidence>
<feature type="compositionally biased region" description="Polar residues" evidence="2">
    <location>
        <begin position="41"/>
        <end position="55"/>
    </location>
</feature>
<dbReference type="EMBL" id="JAPUFD010000014">
    <property type="protein sequence ID" value="MDI1491302.1"/>
    <property type="molecule type" value="Genomic_DNA"/>
</dbReference>
<feature type="region of interest" description="Disordered" evidence="2">
    <location>
        <begin position="184"/>
        <end position="241"/>
    </location>
</feature>
<accession>A0AA43QSC1</accession>
<sequence length="349" mass="38214">MGAPQIVKCPPEPSAQQSAPAPPAEQQGFSKRKPSVPLPSATIQSNPAQQNTAPQGQILPETQMHRPILSHSHPASVQAPDTLGTRPQNLHLRPDQAPFQPQPEPQQRTTAESTSLPEPPIPEPIDLSTNSDAIALRAAMSILKMQRRQAEQDIVTLSKQRDAALQDPRAFAEALRRDEVKMRDTAGTGGLGGFDDIEDDEDAQDNDTEVDDDEMSTSPTSPITPSTPLHSFGPIPTPQNVVRTPKINWSKYHVMSKPLENMHKFETQNPTEGTPRTDQDLKQEISRMQGLGRQGEAVLAAPYDPWKDELAPKEERPVGLGVNPLKMKGSNSAADKKNGRRRKPGRKAK</sequence>
<dbReference type="InterPro" id="IPR037830">
    <property type="entry name" value="ZZZ3"/>
</dbReference>
<feature type="coiled-coil region" evidence="1">
    <location>
        <begin position="140"/>
        <end position="167"/>
    </location>
</feature>
<dbReference type="PANTHER" id="PTHR22705">
    <property type="entry name" value="ZINC FINGER, ZZ DOMAIN CONTAINING 3"/>
    <property type="match status" value="1"/>
</dbReference>
<evidence type="ECO:0000256" key="2">
    <source>
        <dbReference type="SAM" id="MobiDB-lite"/>
    </source>
</evidence>
<gene>
    <name evidence="3" type="ORF">OHK93_002511</name>
</gene>
<feature type="compositionally biased region" description="Acidic residues" evidence="2">
    <location>
        <begin position="195"/>
        <end position="215"/>
    </location>
</feature>
<feature type="compositionally biased region" description="Low complexity" evidence="2">
    <location>
        <begin position="14"/>
        <end position="27"/>
    </location>
</feature>
<protein>
    <submittedName>
        <fullName evidence="3">Uncharacterized protein</fullName>
    </submittedName>
</protein>
<dbReference type="AlphaFoldDB" id="A0AA43QSC1"/>
<name>A0AA43QSC1_9LECA</name>
<dbReference type="PANTHER" id="PTHR22705:SF0">
    <property type="entry name" value="ZZ-TYPE ZINC FINGER-CONTAINING PROTEIN 3"/>
    <property type="match status" value="1"/>
</dbReference>